<gene>
    <name evidence="2" type="ORF">CQY23_03085</name>
</gene>
<dbReference type="EMBL" id="PDKV01000002">
    <property type="protein sequence ID" value="PIB80538.1"/>
    <property type="molecule type" value="Genomic_DNA"/>
</dbReference>
<accession>A0A2G5PQE7</accession>
<evidence type="ECO:0000313" key="2">
    <source>
        <dbReference type="EMBL" id="PIB80538.1"/>
    </source>
</evidence>
<organism evidence="2 3">
    <name type="scientific">Mycobacterium celatum</name>
    <dbReference type="NCBI Taxonomy" id="28045"/>
    <lineage>
        <taxon>Bacteria</taxon>
        <taxon>Bacillati</taxon>
        <taxon>Actinomycetota</taxon>
        <taxon>Actinomycetes</taxon>
        <taxon>Mycobacteriales</taxon>
        <taxon>Mycobacteriaceae</taxon>
        <taxon>Mycobacterium</taxon>
    </lineage>
</organism>
<reference evidence="2 3" key="1">
    <citation type="journal article" date="2017" name="Infect. Genet. Evol.">
        <title>The new phylogeny of the genus Mycobacterium: The old and the news.</title>
        <authorList>
            <person name="Tortoli E."/>
            <person name="Fedrizzi T."/>
            <person name="Meehan C.J."/>
            <person name="Trovato A."/>
            <person name="Grottola A."/>
            <person name="Giacobazzi E."/>
            <person name="Serpini G.F."/>
            <person name="Tagliazucchi S."/>
            <person name="Fabio A."/>
            <person name="Bettua C."/>
            <person name="Bertorelli R."/>
            <person name="Frascaro F."/>
            <person name="De Sanctis V."/>
            <person name="Pecorari M."/>
            <person name="Jousson O."/>
            <person name="Segata N."/>
            <person name="Cirillo D.M."/>
        </authorList>
    </citation>
    <scope>NUCLEOTIDE SEQUENCE [LARGE SCALE GENOMIC DNA]</scope>
    <source>
        <strain evidence="2 3">NCTC 12882</strain>
    </source>
</reference>
<evidence type="ECO:0000256" key="1">
    <source>
        <dbReference type="SAM" id="MobiDB-lite"/>
    </source>
</evidence>
<dbReference type="Pfam" id="PF10065">
    <property type="entry name" value="DUF2303"/>
    <property type="match status" value="1"/>
</dbReference>
<sequence length="317" mass="35631">MTRARRCGSPTNRAACTATTPTKAPCGNPPTTRPPPQITERTAMTDNGPTIIQHSRDQQQIVIVRKPDEPRVSWAVGTTAEHGMQVYEIVAREDLLPNPYRVSGTRTVAELDSFLDELERRPLASEGTLWGNAQRGRLTAIYNDHRGDTAGWRDDRLELQLAADEDWTAWHALSGKYFRQEEFGDKVEELLHTVTSPDQAELLEVIDSVRASSKGEFESGIERANGGQRLVYKQEHTVKAGRTGQLEVPQIIGLELRPWEGHHETYPVDGYFRVRVSDGDLFLAIKLKPTRQILRKAWFDLAAKVIEQTGKPVYAQP</sequence>
<feature type="compositionally biased region" description="Pro residues" evidence="1">
    <location>
        <begin position="27"/>
        <end position="37"/>
    </location>
</feature>
<evidence type="ECO:0000313" key="3">
    <source>
        <dbReference type="Proteomes" id="UP000230971"/>
    </source>
</evidence>
<feature type="region of interest" description="Disordered" evidence="1">
    <location>
        <begin position="1"/>
        <end position="39"/>
    </location>
</feature>
<proteinExistence type="predicted"/>
<feature type="compositionally biased region" description="Low complexity" evidence="1">
    <location>
        <begin position="14"/>
        <end position="26"/>
    </location>
</feature>
<name>A0A2G5PQE7_MYCCE</name>
<dbReference type="InterPro" id="IPR019276">
    <property type="entry name" value="DUF2303"/>
</dbReference>
<dbReference type="AlphaFoldDB" id="A0A2G5PQE7"/>
<dbReference type="Proteomes" id="UP000230971">
    <property type="component" value="Unassembled WGS sequence"/>
</dbReference>
<protein>
    <submittedName>
        <fullName evidence="2">DUF2303 domain-containing protein</fullName>
    </submittedName>
</protein>
<dbReference type="OrthoDB" id="4548805at2"/>
<comment type="caution">
    <text evidence="2">The sequence shown here is derived from an EMBL/GenBank/DDBJ whole genome shotgun (WGS) entry which is preliminary data.</text>
</comment>